<dbReference type="InterPro" id="IPR052024">
    <property type="entry name" value="Methanogen_methyltrans"/>
</dbReference>
<gene>
    <name evidence="2" type="primary">hemE_2</name>
    <name evidence="2" type="ORF">SDC9_05231</name>
</gene>
<dbReference type="AlphaFoldDB" id="A0A644SYC5"/>
<name>A0A644SYC5_9ZZZZ</name>
<dbReference type="Gene3D" id="3.20.20.210">
    <property type="match status" value="1"/>
</dbReference>
<sequence>MTDAQWGTLLKAVNGGIIDPAPAAFIIDSPWLPNWYGVRILDYFSSDDIWFKANLKAIESFPEVIFLPGFWSEYGMCTEPSAFGARSSFPADEFPHAHRVIRSMDDIDELHQPDPRTDGLLPFVLNRLLLARGPMEKLGHRSRIAVCRGPLNIASYLMGSTEFLTTMMMDPGKAHSLLEKITTFLIDWVDLQRSSLSSIEGLLVLDDIIGFLGEPEFMEFGFPYFKRLFTKDLALRFLHNDAPCAVSAPHLVDMGVNLFNPGFDLSLSELKASAGPGLAILGNLPPRDVLAAGAPEKVHEETLAMRNALSDRSGIVFSCGGGMPPGVSSENLRAFLNALRNW</sequence>
<dbReference type="EC" id="4.1.1.37" evidence="2"/>
<proteinExistence type="predicted"/>
<organism evidence="2">
    <name type="scientific">bioreactor metagenome</name>
    <dbReference type="NCBI Taxonomy" id="1076179"/>
    <lineage>
        <taxon>unclassified sequences</taxon>
        <taxon>metagenomes</taxon>
        <taxon>ecological metagenomes</taxon>
    </lineage>
</organism>
<reference evidence="2" key="1">
    <citation type="submission" date="2019-08" db="EMBL/GenBank/DDBJ databases">
        <authorList>
            <person name="Kucharzyk K."/>
            <person name="Murdoch R.W."/>
            <person name="Higgins S."/>
            <person name="Loffler F."/>
        </authorList>
    </citation>
    <scope>NUCLEOTIDE SEQUENCE</scope>
</reference>
<dbReference type="SUPFAM" id="SSF51726">
    <property type="entry name" value="UROD/MetE-like"/>
    <property type="match status" value="1"/>
</dbReference>
<dbReference type="GO" id="GO:0006779">
    <property type="term" value="P:porphyrin-containing compound biosynthetic process"/>
    <property type="evidence" value="ECO:0007669"/>
    <property type="project" value="InterPro"/>
</dbReference>
<dbReference type="InterPro" id="IPR000257">
    <property type="entry name" value="Uroporphyrinogen_deCOase"/>
</dbReference>
<dbReference type="GO" id="GO:0004853">
    <property type="term" value="F:uroporphyrinogen decarboxylase activity"/>
    <property type="evidence" value="ECO:0007669"/>
    <property type="project" value="UniProtKB-EC"/>
</dbReference>
<protein>
    <submittedName>
        <fullName evidence="2">Uroporphyrinogen decarboxylase</fullName>
        <ecNumber evidence="2">4.1.1.37</ecNumber>
    </submittedName>
</protein>
<dbReference type="InterPro" id="IPR038071">
    <property type="entry name" value="UROD/MetE-like_sf"/>
</dbReference>
<evidence type="ECO:0000259" key="1">
    <source>
        <dbReference type="Pfam" id="PF01208"/>
    </source>
</evidence>
<dbReference type="PANTHER" id="PTHR47099:SF1">
    <property type="entry name" value="METHYLCOBAMIDE:COM METHYLTRANSFERASE MTBA"/>
    <property type="match status" value="1"/>
</dbReference>
<dbReference type="PANTHER" id="PTHR47099">
    <property type="entry name" value="METHYLCOBAMIDE:COM METHYLTRANSFERASE MTBA"/>
    <property type="match status" value="1"/>
</dbReference>
<comment type="caution">
    <text evidence="2">The sequence shown here is derived from an EMBL/GenBank/DDBJ whole genome shotgun (WGS) entry which is preliminary data.</text>
</comment>
<dbReference type="Pfam" id="PF01208">
    <property type="entry name" value="URO-D"/>
    <property type="match status" value="1"/>
</dbReference>
<feature type="domain" description="Uroporphyrinogen decarboxylase (URO-D)" evidence="1">
    <location>
        <begin position="42"/>
        <end position="342"/>
    </location>
</feature>
<dbReference type="EMBL" id="VSSQ01000010">
    <property type="protein sequence ID" value="MPL59676.1"/>
    <property type="molecule type" value="Genomic_DNA"/>
</dbReference>
<evidence type="ECO:0000313" key="2">
    <source>
        <dbReference type="EMBL" id="MPL59676.1"/>
    </source>
</evidence>
<accession>A0A644SYC5</accession>
<keyword evidence="2" id="KW-0456">Lyase</keyword>